<proteinExistence type="predicted"/>
<organism evidence="1 2">
    <name type="scientific">Ochrobactrum phage vB_OspP_OH</name>
    <dbReference type="NCBI Taxonomy" id="2712957"/>
    <lineage>
        <taxon>Viruses</taxon>
        <taxon>Duplodnaviria</taxon>
        <taxon>Heunggongvirae</taxon>
        <taxon>Uroviricota</taxon>
        <taxon>Caudoviricetes</taxon>
        <taxon>Wolominvirus</taxon>
        <taxon>Wolominvirus OH</taxon>
    </lineage>
</organism>
<gene>
    <name evidence="1" type="ORF">phiOH_p62</name>
</gene>
<accession>A0A6G6XYP8</accession>
<protein>
    <submittedName>
        <fullName evidence="1">Anti-TRAP domain-containing protein</fullName>
    </submittedName>
</protein>
<reference evidence="1 2" key="1">
    <citation type="submission" date="2020-02" db="EMBL/GenBank/DDBJ databases">
        <title>Identification and Characterization of First Virulent Phages, Including a Novel Jumbo Virus, Infecting Ochrobactrum spp.</title>
        <authorList>
            <person name="Decewicz P."/>
            <person name="Golec P."/>
            <person name="Szymczak M."/>
            <person name="Radlinska M."/>
            <person name="Dziewit L."/>
        </authorList>
    </citation>
    <scope>NUCLEOTIDE SEQUENCE [LARGE SCALE GENOMIC DNA]</scope>
</reference>
<dbReference type="EMBL" id="MT028492">
    <property type="protein sequence ID" value="QIG66118.1"/>
    <property type="molecule type" value="Genomic_DNA"/>
</dbReference>
<keyword evidence="2" id="KW-1185">Reference proteome</keyword>
<sequence>MQNKGTCPACGGTGIIQPPVGVKYQCNICEGHGSVADDPEHFTRSEAGVYAAPQEFTKEQIDADPILRYFHYSHLPPKLQAVSKVFFETAKFIVTACPRNAERTVSLRKLLESKDAAVRSNV</sequence>
<evidence type="ECO:0000313" key="1">
    <source>
        <dbReference type="EMBL" id="QIG66118.1"/>
    </source>
</evidence>
<dbReference type="Proteomes" id="UP000503046">
    <property type="component" value="Segment"/>
</dbReference>
<dbReference type="SUPFAM" id="SSF57938">
    <property type="entry name" value="DnaJ/Hsp40 cysteine-rich domain"/>
    <property type="match status" value="1"/>
</dbReference>
<name>A0A6G6XYP8_9CAUD</name>
<evidence type="ECO:0000313" key="2">
    <source>
        <dbReference type="Proteomes" id="UP000503046"/>
    </source>
</evidence>
<dbReference type="InterPro" id="IPR036410">
    <property type="entry name" value="HSP_DnaJ_Cys-rich_dom_sf"/>
</dbReference>